<dbReference type="InParanoid" id="D3B7I0"/>
<organism evidence="2 3">
    <name type="scientific">Heterostelium pallidum (strain ATCC 26659 / Pp 5 / PN500)</name>
    <name type="common">Cellular slime mold</name>
    <name type="synonym">Polysphondylium pallidum</name>
    <dbReference type="NCBI Taxonomy" id="670386"/>
    <lineage>
        <taxon>Eukaryota</taxon>
        <taxon>Amoebozoa</taxon>
        <taxon>Evosea</taxon>
        <taxon>Eumycetozoa</taxon>
        <taxon>Dictyostelia</taxon>
        <taxon>Acytosteliales</taxon>
        <taxon>Acytosteliaceae</taxon>
        <taxon>Heterostelium</taxon>
    </lineage>
</organism>
<dbReference type="AlphaFoldDB" id="D3B7I0"/>
<feature type="transmembrane region" description="Helical" evidence="1">
    <location>
        <begin position="12"/>
        <end position="38"/>
    </location>
</feature>
<sequence length="47" mass="5420">MRYFYMNLYNKYLIISMMYAICMVGRIIGGSSHVVVAASSTWKHRGV</sequence>
<dbReference type="GeneID" id="31359905"/>
<dbReference type="EMBL" id="ADBJ01000018">
    <property type="protein sequence ID" value="EFA82723.1"/>
    <property type="molecule type" value="Genomic_DNA"/>
</dbReference>
<keyword evidence="3" id="KW-1185">Reference proteome</keyword>
<name>D3B7I0_HETP5</name>
<evidence type="ECO:0000313" key="3">
    <source>
        <dbReference type="Proteomes" id="UP000001396"/>
    </source>
</evidence>
<keyword evidence="1" id="KW-0472">Membrane</keyword>
<dbReference type="RefSeq" id="XP_020434840.1">
    <property type="nucleotide sequence ID" value="XM_020575320.1"/>
</dbReference>
<evidence type="ECO:0000256" key="1">
    <source>
        <dbReference type="SAM" id="Phobius"/>
    </source>
</evidence>
<accession>D3B7I0</accession>
<keyword evidence="1" id="KW-0812">Transmembrane</keyword>
<gene>
    <name evidence="2" type="ORF">PPL_04418</name>
</gene>
<protein>
    <submittedName>
        <fullName evidence="2">Uncharacterized protein</fullName>
    </submittedName>
</protein>
<proteinExistence type="predicted"/>
<evidence type="ECO:0000313" key="2">
    <source>
        <dbReference type="EMBL" id="EFA82723.1"/>
    </source>
</evidence>
<comment type="caution">
    <text evidence="2">The sequence shown here is derived from an EMBL/GenBank/DDBJ whole genome shotgun (WGS) entry which is preliminary data.</text>
</comment>
<keyword evidence="1" id="KW-1133">Transmembrane helix</keyword>
<reference evidence="2 3" key="1">
    <citation type="journal article" date="2011" name="Genome Res.">
        <title>Phylogeny-wide analysis of social amoeba genomes highlights ancient origins for complex intercellular communication.</title>
        <authorList>
            <person name="Heidel A.J."/>
            <person name="Lawal H.M."/>
            <person name="Felder M."/>
            <person name="Schilde C."/>
            <person name="Helps N.R."/>
            <person name="Tunggal B."/>
            <person name="Rivero F."/>
            <person name="John U."/>
            <person name="Schleicher M."/>
            <person name="Eichinger L."/>
            <person name="Platzer M."/>
            <person name="Noegel A.A."/>
            <person name="Schaap P."/>
            <person name="Gloeckner G."/>
        </authorList>
    </citation>
    <scope>NUCLEOTIDE SEQUENCE [LARGE SCALE GENOMIC DNA]</scope>
    <source>
        <strain evidence="3">ATCC 26659 / Pp 5 / PN500</strain>
    </source>
</reference>
<dbReference type="Proteomes" id="UP000001396">
    <property type="component" value="Unassembled WGS sequence"/>
</dbReference>